<keyword evidence="4" id="KW-0472">Membrane</keyword>
<dbReference type="PROSITE" id="PS51450">
    <property type="entry name" value="LRR"/>
    <property type="match status" value="1"/>
</dbReference>
<evidence type="ECO:0000256" key="4">
    <source>
        <dbReference type="SAM" id="Phobius"/>
    </source>
</evidence>
<evidence type="ECO:0000256" key="5">
    <source>
        <dbReference type="SAM" id="SignalP"/>
    </source>
</evidence>
<keyword evidence="6" id="KW-0418">Kinase</keyword>
<dbReference type="InterPro" id="IPR032675">
    <property type="entry name" value="LRR_dom_sf"/>
</dbReference>
<evidence type="ECO:0000256" key="3">
    <source>
        <dbReference type="SAM" id="MobiDB-lite"/>
    </source>
</evidence>
<feature type="signal peptide" evidence="5">
    <location>
        <begin position="1"/>
        <end position="44"/>
    </location>
</feature>
<accession>A0A2P6TVP9</accession>
<feature type="compositionally biased region" description="Low complexity" evidence="3">
    <location>
        <begin position="599"/>
        <end position="609"/>
    </location>
</feature>
<dbReference type="OrthoDB" id="514359at2759"/>
<keyword evidence="6" id="KW-0675">Receptor</keyword>
<dbReference type="STRING" id="3076.A0A2P6TVP9"/>
<keyword evidence="4" id="KW-0812">Transmembrane</keyword>
<dbReference type="GO" id="GO:0016301">
    <property type="term" value="F:kinase activity"/>
    <property type="evidence" value="ECO:0007669"/>
    <property type="project" value="UniProtKB-KW"/>
</dbReference>
<gene>
    <name evidence="6" type="ORF">C2E21_3102</name>
</gene>
<dbReference type="Pfam" id="PF00560">
    <property type="entry name" value="LRR_1"/>
    <property type="match status" value="3"/>
</dbReference>
<feature type="region of interest" description="Disordered" evidence="3">
    <location>
        <begin position="591"/>
        <end position="613"/>
    </location>
</feature>
<dbReference type="PANTHER" id="PTHR48059:SF4">
    <property type="entry name" value="POLYGALACTURONASE INHIBITOR 1-RELATED"/>
    <property type="match status" value="1"/>
</dbReference>
<reference evidence="6 7" key="1">
    <citation type="journal article" date="2018" name="Plant J.">
        <title>Genome sequences of Chlorella sorokiniana UTEX 1602 and Micractinium conductrix SAG 241.80: implications to maltose excretion by a green alga.</title>
        <authorList>
            <person name="Arriola M.B."/>
            <person name="Velmurugan N."/>
            <person name="Zhang Y."/>
            <person name="Plunkett M.H."/>
            <person name="Hondzo H."/>
            <person name="Barney B.M."/>
        </authorList>
    </citation>
    <scope>NUCLEOTIDE SEQUENCE [LARGE SCALE GENOMIC DNA]</scope>
    <source>
        <strain evidence="7">UTEX 1602</strain>
    </source>
</reference>
<comment type="subcellular location">
    <subcellularLocation>
        <location evidence="1">Cell envelope</location>
    </subcellularLocation>
    <subcellularLocation>
        <location evidence="2">Cytoplasm</location>
        <location evidence="2">Cytoskeleton</location>
        <location evidence="2">Cilium axoneme</location>
    </subcellularLocation>
</comment>
<feature type="chain" id="PRO_5015153098" evidence="5">
    <location>
        <begin position="45"/>
        <end position="720"/>
    </location>
</feature>
<protein>
    <submittedName>
        <fullName evidence="6">Inactive leucine-rich repeat receptor kinase IMK2</fullName>
    </submittedName>
</protein>
<evidence type="ECO:0000256" key="1">
    <source>
        <dbReference type="ARBA" id="ARBA00004196"/>
    </source>
</evidence>
<organism evidence="6 7">
    <name type="scientific">Chlorella sorokiniana</name>
    <name type="common">Freshwater green alga</name>
    <dbReference type="NCBI Taxonomy" id="3076"/>
    <lineage>
        <taxon>Eukaryota</taxon>
        <taxon>Viridiplantae</taxon>
        <taxon>Chlorophyta</taxon>
        <taxon>core chlorophytes</taxon>
        <taxon>Trebouxiophyceae</taxon>
        <taxon>Chlorellales</taxon>
        <taxon>Chlorellaceae</taxon>
        <taxon>Chlorella clade</taxon>
        <taxon>Chlorella</taxon>
    </lineage>
</organism>
<keyword evidence="4" id="KW-1133">Transmembrane helix</keyword>
<sequence length="720" mass="75594">MSISSSPPKAPPMPAQATERTRLLRLMLPLSLLLLLAAPAPAAAAKGPDSSQPDLNPDQGGLATGTLVAGENDIFRDIRPPAGTNPAIQLTLTTLGSDTGGDVDLYCSKGRNIEPGPDDADFESTNLGTNRDYISIPPLDAVDFDKGDQPVYVCVVHNPGVSLTPVSYQLRLGWEYNQTTLNDQERQVAQQLFDRCCGREVSCQDWKLANEDLQKDTKSTGQQANSSLVDTDLCQFGACEDGSLVQLDLEGFFMSCPFPGDLFAQFTKLQTLLAGWNSFTGDIDDAARSLAALPDLQELGLYDNQLSGSLDEGGPLCKLTQGRLEMLRLGNMGLTGTLPACLFNGNSSLYQVSLAYNQLEGTIPNAFATATRLQLLSLAGNRLAGPMPPTLAALPNLSVLDLGNNSLSGEIPDFASQRLTSLDLSFNKLSGAIPDSLGAHPSLVSFEAKGNQLTSLPAAWQRAPGSAPVTAPLSYVRLSSNPSLGGGFPVGLANYPNLTLLLLSENRLGGPLPNPSAGQFPKLRFLDLDDNQFSGTIGEGWNNTGIFQLPPLGNAQAYFNTFSVMDNQLEGPLPPFLTDDTQEQVNVFLTGNKNLPDLSPGTSSSSSSGSSGGSGLSGGAIAGICVGAVLGVVALAVVGVWAVKRHRQQRAPQTGVSGKFNRFMDEAPTANQSLPHFEPAAFYEAAAAPGPSGYTPPTIPANLPLGGVELTPSPAPQGGV</sequence>
<keyword evidence="7" id="KW-1185">Reference proteome</keyword>
<evidence type="ECO:0000256" key="2">
    <source>
        <dbReference type="ARBA" id="ARBA00004430"/>
    </source>
</evidence>
<comment type="caution">
    <text evidence="6">The sequence shown here is derived from an EMBL/GenBank/DDBJ whole genome shotgun (WGS) entry which is preliminary data.</text>
</comment>
<dbReference type="PANTHER" id="PTHR48059">
    <property type="entry name" value="POLYGALACTURONASE INHIBITOR 1"/>
    <property type="match status" value="1"/>
</dbReference>
<feature type="transmembrane region" description="Helical" evidence="4">
    <location>
        <begin position="620"/>
        <end position="643"/>
    </location>
</feature>
<dbReference type="Proteomes" id="UP000239899">
    <property type="component" value="Unassembled WGS sequence"/>
</dbReference>
<proteinExistence type="predicted"/>
<dbReference type="Gene3D" id="3.80.10.10">
    <property type="entry name" value="Ribonuclease Inhibitor"/>
    <property type="match status" value="1"/>
</dbReference>
<evidence type="ECO:0000313" key="7">
    <source>
        <dbReference type="Proteomes" id="UP000239899"/>
    </source>
</evidence>
<keyword evidence="6" id="KW-0808">Transferase</keyword>
<dbReference type="SUPFAM" id="SSF52058">
    <property type="entry name" value="L domain-like"/>
    <property type="match status" value="1"/>
</dbReference>
<dbReference type="EMBL" id="LHPG02000005">
    <property type="protein sequence ID" value="PRW58131.1"/>
    <property type="molecule type" value="Genomic_DNA"/>
</dbReference>
<keyword evidence="5" id="KW-0732">Signal</keyword>
<name>A0A2P6TVP9_CHLSO</name>
<dbReference type="AlphaFoldDB" id="A0A2P6TVP9"/>
<feature type="region of interest" description="Disordered" evidence="3">
    <location>
        <begin position="43"/>
        <end position="64"/>
    </location>
</feature>
<dbReference type="InterPro" id="IPR051848">
    <property type="entry name" value="PGIP"/>
</dbReference>
<evidence type="ECO:0000313" key="6">
    <source>
        <dbReference type="EMBL" id="PRW58131.1"/>
    </source>
</evidence>
<dbReference type="InterPro" id="IPR001611">
    <property type="entry name" value="Leu-rich_rpt"/>
</dbReference>
<dbReference type="GO" id="GO:0005930">
    <property type="term" value="C:axoneme"/>
    <property type="evidence" value="ECO:0007669"/>
    <property type="project" value="UniProtKB-SubCell"/>
</dbReference>